<gene>
    <name evidence="9" type="ORF">P9H32_02225</name>
</gene>
<keyword evidence="1 6" id="KW-0349">Heme</keyword>
<dbReference type="InterPro" id="IPR015943">
    <property type="entry name" value="WD40/YVTN_repeat-like_dom_sf"/>
</dbReference>
<keyword evidence="3 7" id="KW-0732">Signal</keyword>
<evidence type="ECO:0000313" key="9">
    <source>
        <dbReference type="EMBL" id="MDZ8117428.1"/>
    </source>
</evidence>
<dbReference type="InterPro" id="IPR009056">
    <property type="entry name" value="Cyt_c-like_dom"/>
</dbReference>
<dbReference type="EMBL" id="JARVCO010000002">
    <property type="protein sequence ID" value="MDZ8117428.1"/>
    <property type="molecule type" value="Genomic_DNA"/>
</dbReference>
<evidence type="ECO:0000256" key="6">
    <source>
        <dbReference type="PROSITE-ProRule" id="PRU00433"/>
    </source>
</evidence>
<evidence type="ECO:0000256" key="2">
    <source>
        <dbReference type="ARBA" id="ARBA00022723"/>
    </source>
</evidence>
<keyword evidence="4" id="KW-0560">Oxidoreductase</keyword>
<keyword evidence="5 6" id="KW-0408">Iron</keyword>
<feature type="domain" description="Cytochrome c" evidence="8">
    <location>
        <begin position="497"/>
        <end position="597"/>
    </location>
</feature>
<dbReference type="InterPro" id="IPR036909">
    <property type="entry name" value="Cyt_c-like_dom_sf"/>
</dbReference>
<dbReference type="Gene3D" id="1.10.760.10">
    <property type="entry name" value="Cytochrome c-like domain"/>
    <property type="match status" value="2"/>
</dbReference>
<comment type="caution">
    <text evidence="9">The sequence shown here is derived from an EMBL/GenBank/DDBJ whole genome shotgun (WGS) entry which is preliminary data.</text>
</comment>
<evidence type="ECO:0000256" key="5">
    <source>
        <dbReference type="ARBA" id="ARBA00023004"/>
    </source>
</evidence>
<evidence type="ECO:0000256" key="1">
    <source>
        <dbReference type="ARBA" id="ARBA00022617"/>
    </source>
</evidence>
<evidence type="ECO:0000256" key="3">
    <source>
        <dbReference type="ARBA" id="ARBA00022729"/>
    </source>
</evidence>
<feature type="chain" id="PRO_5045529795" evidence="7">
    <location>
        <begin position="20"/>
        <end position="597"/>
    </location>
</feature>
<evidence type="ECO:0000256" key="7">
    <source>
        <dbReference type="SAM" id="SignalP"/>
    </source>
</evidence>
<keyword evidence="2 6" id="KW-0479">Metal-binding</keyword>
<dbReference type="SUPFAM" id="SSF50974">
    <property type="entry name" value="Nitrous oxide reductase, N-terminal domain"/>
    <property type="match status" value="1"/>
</dbReference>
<dbReference type="PANTHER" id="PTHR30600:SF10">
    <property type="entry name" value="BLL6722 PROTEIN"/>
    <property type="match status" value="1"/>
</dbReference>
<dbReference type="InterPro" id="IPR051395">
    <property type="entry name" value="Cytochrome_c_Peroxidase/MauG"/>
</dbReference>
<dbReference type="RefSeq" id="WP_322607229.1">
    <property type="nucleotide sequence ID" value="NZ_JARVCO010000002.1"/>
</dbReference>
<evidence type="ECO:0000313" key="10">
    <source>
        <dbReference type="Proteomes" id="UP001290861"/>
    </source>
</evidence>
<protein>
    <submittedName>
        <fullName evidence="9">C-type cytochrome</fullName>
    </submittedName>
</protein>
<organism evidence="9 10">
    <name type="scientific">Pontiella agarivorans</name>
    <dbReference type="NCBI Taxonomy" id="3038953"/>
    <lineage>
        <taxon>Bacteria</taxon>
        <taxon>Pseudomonadati</taxon>
        <taxon>Kiritimatiellota</taxon>
        <taxon>Kiritimatiellia</taxon>
        <taxon>Kiritimatiellales</taxon>
        <taxon>Pontiellaceae</taxon>
        <taxon>Pontiella</taxon>
    </lineage>
</organism>
<feature type="domain" description="Cytochrome c" evidence="8">
    <location>
        <begin position="381"/>
        <end position="483"/>
    </location>
</feature>
<evidence type="ECO:0000256" key="4">
    <source>
        <dbReference type="ARBA" id="ARBA00023002"/>
    </source>
</evidence>
<dbReference type="Gene3D" id="2.130.10.10">
    <property type="entry name" value="YVTN repeat-like/Quinoprotein amine dehydrogenase"/>
    <property type="match status" value="1"/>
</dbReference>
<accession>A0ABU5MT92</accession>
<evidence type="ECO:0000259" key="8">
    <source>
        <dbReference type="PROSITE" id="PS51007"/>
    </source>
</evidence>
<feature type="signal peptide" evidence="7">
    <location>
        <begin position="1"/>
        <end position="19"/>
    </location>
</feature>
<sequence>MKLLNRTTLLILFVQGVAAQTYQSPTAIHQAADGQSLFIASRTGKQIKQLHKETLQVNTWLKLPAEPSGFVMDGDRMLITGGGHNGRVWMARNGEIFQTLETGHTPTSPVLSPDAKTLYICNRFDNNVSFIDLHSGKTLAQIPVRREPIAADITPDGRYLFVANHIPDGRADVDYVASKISVIDTQTRTVKTIPLVNGAEGLRDLKLSPDGKKVFATHLMARFLVPTTQLERGWVSTDALSVIDVESQTLQYTVLLDDVDQGFPNPWAIGFSNDGKMLVVSSAGNHEISLINLTALSEKVAAEAAANSGQAHLNAHNNLSFLSGIRKRMKLKGNGPRSLVVDGSTVYVAHYFSDDVEIVHISKDWKTTSTPVALDAKQPVTQVRQGEIYFNDAGLCFQNWLSCATCHPDARTDALNWDLLNDGIGNPKNVKSMLHAHENPRAMWLGVRADAYVGVRAGLRHIQFAVRPEKDAQAIDAYLKSLTAVPSPYLEQGKLSAAAQRGKKIFSSAGCINCHSGPYHSDHGMYDMGTAKGLDEGLPIDVPHLTEAWRTAPYLHDGRAATLQDLFNEFRHGDKYGNVSALTPEEKNDLIEYVLSL</sequence>
<dbReference type="Proteomes" id="UP001290861">
    <property type="component" value="Unassembled WGS sequence"/>
</dbReference>
<dbReference type="Pfam" id="PF00034">
    <property type="entry name" value="Cytochrom_C"/>
    <property type="match status" value="1"/>
</dbReference>
<dbReference type="SUPFAM" id="SSF46626">
    <property type="entry name" value="Cytochrome c"/>
    <property type="match status" value="2"/>
</dbReference>
<name>A0ABU5MT92_9BACT</name>
<dbReference type="PANTHER" id="PTHR30600">
    <property type="entry name" value="CYTOCHROME C PEROXIDASE-RELATED"/>
    <property type="match status" value="1"/>
</dbReference>
<keyword evidence="10" id="KW-1185">Reference proteome</keyword>
<dbReference type="InterPro" id="IPR011045">
    <property type="entry name" value="N2O_reductase_N"/>
</dbReference>
<reference evidence="9 10" key="1">
    <citation type="journal article" date="2024" name="Appl. Environ. Microbiol.">
        <title>Pontiella agarivorans sp. nov., a novel marine anaerobic bacterium capable of degrading macroalgal polysaccharides and fixing nitrogen.</title>
        <authorList>
            <person name="Liu N."/>
            <person name="Kivenson V."/>
            <person name="Peng X."/>
            <person name="Cui Z."/>
            <person name="Lankiewicz T.S."/>
            <person name="Gosselin K.M."/>
            <person name="English C.J."/>
            <person name="Blair E.M."/>
            <person name="O'Malley M.A."/>
            <person name="Valentine D.L."/>
        </authorList>
    </citation>
    <scope>NUCLEOTIDE SEQUENCE [LARGE SCALE GENOMIC DNA]</scope>
    <source>
        <strain evidence="9 10">NLcol2</strain>
    </source>
</reference>
<dbReference type="PROSITE" id="PS51007">
    <property type="entry name" value="CYTC"/>
    <property type="match status" value="2"/>
</dbReference>
<proteinExistence type="predicted"/>